<gene>
    <name evidence="4" type="ORF">RDB_LOCUS22495</name>
</gene>
<dbReference type="Gene3D" id="3.40.1090.10">
    <property type="entry name" value="Cytosolic phospholipase A2 catalytic domain"/>
    <property type="match status" value="1"/>
</dbReference>
<dbReference type="InterPro" id="IPR019734">
    <property type="entry name" value="TPR_rpt"/>
</dbReference>
<dbReference type="GO" id="GO:0046486">
    <property type="term" value="P:glycerolipid metabolic process"/>
    <property type="evidence" value="ECO:0007669"/>
    <property type="project" value="UniProtKB-ARBA"/>
</dbReference>
<dbReference type="Proteomes" id="UP000663827">
    <property type="component" value="Unassembled WGS sequence"/>
</dbReference>
<dbReference type="GO" id="GO:0043531">
    <property type="term" value="F:ADP binding"/>
    <property type="evidence" value="ECO:0007669"/>
    <property type="project" value="InterPro"/>
</dbReference>
<proteinExistence type="predicted"/>
<comment type="caution">
    <text evidence="4">The sequence shown here is derived from an EMBL/GenBank/DDBJ whole genome shotgun (WGS) entry which is preliminary data.</text>
</comment>
<dbReference type="PRINTS" id="PR00381">
    <property type="entry name" value="KINESINLIGHT"/>
</dbReference>
<comment type="caution">
    <text evidence="2">Lacks conserved residue(s) required for the propagation of feature annotation.</text>
</comment>
<dbReference type="Gene3D" id="1.25.40.10">
    <property type="entry name" value="Tetratricopeptide repeat domain"/>
    <property type="match status" value="3"/>
</dbReference>
<evidence type="ECO:0000259" key="3">
    <source>
        <dbReference type="PROSITE" id="PS51635"/>
    </source>
</evidence>
<dbReference type="InterPro" id="IPR016035">
    <property type="entry name" value="Acyl_Trfase/lysoPLipase"/>
</dbReference>
<evidence type="ECO:0000256" key="1">
    <source>
        <dbReference type="ARBA" id="ARBA00023098"/>
    </source>
</evidence>
<dbReference type="InterPro" id="IPR002182">
    <property type="entry name" value="NB-ARC"/>
</dbReference>
<dbReference type="Pfam" id="PF00931">
    <property type="entry name" value="NB-ARC"/>
    <property type="match status" value="1"/>
</dbReference>
<dbReference type="PANTHER" id="PTHR46082">
    <property type="entry name" value="ATP/GTP-BINDING PROTEIN-RELATED"/>
    <property type="match status" value="1"/>
</dbReference>
<organism evidence="4 5">
    <name type="scientific">Rhizoctonia solani</name>
    <dbReference type="NCBI Taxonomy" id="456999"/>
    <lineage>
        <taxon>Eukaryota</taxon>
        <taxon>Fungi</taxon>
        <taxon>Dikarya</taxon>
        <taxon>Basidiomycota</taxon>
        <taxon>Agaricomycotina</taxon>
        <taxon>Agaricomycetes</taxon>
        <taxon>Cantharellales</taxon>
        <taxon>Ceratobasidiaceae</taxon>
        <taxon>Rhizoctonia</taxon>
    </lineage>
</organism>
<dbReference type="Pfam" id="PF01734">
    <property type="entry name" value="Patatin"/>
    <property type="match status" value="1"/>
</dbReference>
<feature type="domain" description="PNPLA" evidence="3">
    <location>
        <begin position="22"/>
        <end position="219"/>
    </location>
</feature>
<dbReference type="EMBL" id="CAJNJQ010000453">
    <property type="protein sequence ID" value="CAE7079339.1"/>
    <property type="molecule type" value="Genomic_DNA"/>
</dbReference>
<accession>A0A8H3DS64</accession>
<dbReference type="NCBIfam" id="NF040586">
    <property type="entry name" value="FxSxx_TPR"/>
    <property type="match status" value="1"/>
</dbReference>
<dbReference type="AlphaFoldDB" id="A0A8H3DS64"/>
<dbReference type="InterPro" id="IPR027417">
    <property type="entry name" value="P-loop_NTPase"/>
</dbReference>
<evidence type="ECO:0000313" key="4">
    <source>
        <dbReference type="EMBL" id="CAE7079339.1"/>
    </source>
</evidence>
<dbReference type="InterPro" id="IPR053137">
    <property type="entry name" value="NLR-like"/>
</dbReference>
<evidence type="ECO:0000313" key="5">
    <source>
        <dbReference type="Proteomes" id="UP000663827"/>
    </source>
</evidence>
<feature type="short sequence motif" description="GXGXXG" evidence="2">
    <location>
        <begin position="26"/>
        <end position="31"/>
    </location>
</feature>
<reference evidence="4" key="1">
    <citation type="submission" date="2021-01" db="EMBL/GenBank/DDBJ databases">
        <authorList>
            <person name="Kaushik A."/>
        </authorList>
    </citation>
    <scope>NUCLEOTIDE SEQUENCE</scope>
    <source>
        <strain evidence="4">AG5</strain>
    </source>
</reference>
<keyword evidence="1" id="KW-0443">Lipid metabolism</keyword>
<dbReference type="PANTHER" id="PTHR46082:SF11">
    <property type="entry name" value="AAA+ ATPASE DOMAIN-CONTAINING PROTEIN-RELATED"/>
    <property type="match status" value="1"/>
</dbReference>
<dbReference type="Gene3D" id="3.40.50.300">
    <property type="entry name" value="P-loop containing nucleotide triphosphate hydrolases"/>
    <property type="match status" value="1"/>
</dbReference>
<name>A0A8H3DS64_9AGAM</name>
<dbReference type="InterPro" id="IPR011990">
    <property type="entry name" value="TPR-like_helical_dom_sf"/>
</dbReference>
<dbReference type="PROSITE" id="PS51635">
    <property type="entry name" value="PNPLA"/>
    <property type="match status" value="1"/>
</dbReference>
<evidence type="ECO:0000256" key="2">
    <source>
        <dbReference type="PROSITE-ProRule" id="PRU01161"/>
    </source>
</evidence>
<protein>
    <recommendedName>
        <fullName evidence="3">PNPLA domain-containing protein</fullName>
    </recommendedName>
</protein>
<dbReference type="Pfam" id="PF13424">
    <property type="entry name" value="TPR_12"/>
    <property type="match status" value="5"/>
</dbReference>
<sequence>MSNEQEISKGLNILCIVANGDMTEDGGGVRGLSSLIILHEIMRRIENAKAIKVNPYEHFDVIAGTGTGGISACMLGRLHMPIGKAINEYVRLVEHVFSERKWGGTTMYKGTKLQEALKTMVREATGNEAEMLNEGPGRIKCKTMVFAMARHSLNASLPVLFRSYSVPTNPSPDCTIRNALYATMAHPDLFKSIDIADSGVSQSFIGGEIGCSNPLAHVLSEVKRVYPDRHVACIVSIGAGHARTIQVPKPSRWYRTQDVVVAKDMATDSERVAEEVAQRFEGRSGVYFRFNVDQGMRNMEGGTCEKLGEVTQHTKAYLQKSDTKQKLDLAIRTSVERHKAVSTIQAAGQISATIEVTRRLPGFKRCPAPTTFYTGREHENAQVIECITGGRDERRVCVVYGLGGVGKTQLALSVIERTWDKWDHVIYVDASSTEALEMSLKEFATTKHLSESYKDAISWLESCGERWLLVFDNADTPSTNIRQYIPARGRGGSVLITTRLSDLARLAAGPGAICRLSSMSPNDGTALLLKIVYSGNQCLLDKDTEAAEELVNEFGCLALAIVHAGAFIAHSPGMHVARYKSLFLSQRRRMLDEYKQLPDVAKLDGCEDTVYTTWRMCYDQLKPGSRELLWMIAYLHYDGITEEMFKRAAQNMCSKTYPLPPTDLEIQAQSLVQRYLSSFMDSDGKWDAVKFLGVIADLTSYSLIDFDRMNLTYRVHVLVHDWAKTVVPHSPELAVECTAALLSLSVDREEDAESLAFKRQLGLHVTSVLRRSPDLGTNHCNYFQEVYSCTGQWIESEILEKKLLEVFQQELGSNDIQTWSAVHALAWTYKQLGQWEKALDLQTQAVHARRTLLGEEHPETLNSMSNLALIYSDLGQYNEAKQLGVKVLEMRKSILGEEHPGTLISMSNLALTYSDLGWYNEAEQLEVQELEICKRKLGEEHPHTLTSMNNLASIYSDLGQHFKAERLGVQVLDIQKHILGEEHPDTVTSMCNLASTYADLGRYDKAEHLGAQAHNMRKRMFGEEHPDTLISMSILASTYSHLGQHDKAEQLQVQELDICKRTQGEEHPDTLICMNNLASSYSYLGQHNEAEQLMVRVLEIRKRVLGDEHPHTLVSISNLASTYSYLGRYKEAERLQVHVLNKRKHELGKEHPDTLASLSNLAWTYSHLGKWEEAEELFHGAICTAERTLGHQHPATQQYRQNLEDMRTQRDAELVSTCFRSTYRAFD</sequence>
<dbReference type="SMART" id="SM00028">
    <property type="entry name" value="TPR"/>
    <property type="match status" value="7"/>
</dbReference>
<dbReference type="SUPFAM" id="SSF52151">
    <property type="entry name" value="FabD/lysophospholipase-like"/>
    <property type="match status" value="1"/>
</dbReference>
<dbReference type="SUPFAM" id="SSF52540">
    <property type="entry name" value="P-loop containing nucleoside triphosphate hydrolases"/>
    <property type="match status" value="1"/>
</dbReference>
<dbReference type="InterPro" id="IPR002641">
    <property type="entry name" value="PNPLA_dom"/>
</dbReference>
<dbReference type="SUPFAM" id="SSF48452">
    <property type="entry name" value="TPR-like"/>
    <property type="match status" value="4"/>
</dbReference>